<keyword evidence="2 4" id="KW-0808">Transferase</keyword>
<comment type="similarity">
    <text evidence="1 4">Belongs to the antibiotic N-acetyltransferase family.</text>
</comment>
<protein>
    <recommendedName>
        <fullName evidence="4">Aminoglycoside N(3)-acetyltransferase</fullName>
        <ecNumber evidence="4">2.3.1.-</ecNumber>
    </recommendedName>
</protein>
<gene>
    <name evidence="5" type="ORF">SAMN04324258_1274</name>
</gene>
<evidence type="ECO:0000256" key="2">
    <source>
        <dbReference type="ARBA" id="ARBA00022679"/>
    </source>
</evidence>
<evidence type="ECO:0000256" key="4">
    <source>
        <dbReference type="RuleBase" id="RU365031"/>
    </source>
</evidence>
<evidence type="ECO:0000313" key="6">
    <source>
        <dbReference type="Proteomes" id="UP000189777"/>
    </source>
</evidence>
<keyword evidence="3 4" id="KW-0012">Acyltransferase</keyword>
<dbReference type="GO" id="GO:0046353">
    <property type="term" value="F:aminoglycoside 3-N-acetyltransferase activity"/>
    <property type="evidence" value="ECO:0007669"/>
    <property type="project" value="UniProtKB-EC"/>
</dbReference>
<dbReference type="InterPro" id="IPR028345">
    <property type="entry name" value="Antibiotic_NAT-like"/>
</dbReference>
<accession>A0A1T5JD71</accession>
<reference evidence="5 6" key="1">
    <citation type="submission" date="2017-02" db="EMBL/GenBank/DDBJ databases">
        <authorList>
            <person name="Peterson S.W."/>
        </authorList>
    </citation>
    <scope>NUCLEOTIDE SEQUENCE [LARGE SCALE GENOMIC DNA]</scope>
    <source>
        <strain evidence="5 6">DSM 21481</strain>
    </source>
</reference>
<keyword evidence="4" id="KW-0046">Antibiotic resistance</keyword>
<dbReference type="EMBL" id="FUZQ01000002">
    <property type="protein sequence ID" value="SKC49355.1"/>
    <property type="molecule type" value="Genomic_DNA"/>
</dbReference>
<evidence type="ECO:0000256" key="1">
    <source>
        <dbReference type="ARBA" id="ARBA00006383"/>
    </source>
</evidence>
<dbReference type="SUPFAM" id="SSF110710">
    <property type="entry name" value="TTHA0583/YokD-like"/>
    <property type="match status" value="1"/>
</dbReference>
<dbReference type="Pfam" id="PF02522">
    <property type="entry name" value="Antibiotic_NAT"/>
    <property type="match status" value="1"/>
</dbReference>
<evidence type="ECO:0000313" key="5">
    <source>
        <dbReference type="EMBL" id="SKC49355.1"/>
    </source>
</evidence>
<dbReference type="AlphaFoldDB" id="A0A1T5JD71"/>
<dbReference type="PANTHER" id="PTHR11104:SF0">
    <property type="entry name" value="SPBETA PROPHAGE-DERIVED AMINOGLYCOSIDE N(3')-ACETYLTRANSFERASE-LIKE PROTEIN YOKD"/>
    <property type="match status" value="1"/>
</dbReference>
<dbReference type="EC" id="2.3.1.-" evidence="4"/>
<dbReference type="Proteomes" id="UP000189777">
    <property type="component" value="Unassembled WGS sequence"/>
</dbReference>
<organism evidence="5 6">
    <name type="scientific">Krasilnikoviella flava</name>
    <dbReference type="NCBI Taxonomy" id="526729"/>
    <lineage>
        <taxon>Bacteria</taxon>
        <taxon>Bacillati</taxon>
        <taxon>Actinomycetota</taxon>
        <taxon>Actinomycetes</taxon>
        <taxon>Micrococcales</taxon>
        <taxon>Promicromonosporaceae</taxon>
        <taxon>Krasilnikoviella</taxon>
    </lineage>
</organism>
<keyword evidence="6" id="KW-1185">Reference proteome</keyword>
<dbReference type="PANTHER" id="PTHR11104">
    <property type="entry name" value="AMINOGLYCOSIDE N3-ACETYLTRANSFERASE"/>
    <property type="match status" value="1"/>
</dbReference>
<proteinExistence type="inferred from homology"/>
<dbReference type="GO" id="GO:0046677">
    <property type="term" value="P:response to antibiotic"/>
    <property type="evidence" value="ECO:0007669"/>
    <property type="project" value="UniProtKB-KW"/>
</dbReference>
<evidence type="ECO:0000256" key="3">
    <source>
        <dbReference type="ARBA" id="ARBA00023315"/>
    </source>
</evidence>
<sequence length="283" mass="29790">MGRGDVAVTADDVAAGLRQLGLGRTSTVLAHTSMRAFGHVDGGAAAVARALVEVCGTVVVPADTWDQTGVPAPPGLERPWNAYWNAATWAELDEAVDRAAVFAPDLPVDREMGAVPEALRRGHPHHRTAHPLKGFVATGERAAEIVGGQTLDRPLAPVEAVGDAGGDVLLVGVGHTANTAIHVAEQHLGRARYFRYAKVGPRAWAELADLPGESHRFDGLEPALWPSTREVRVGRARLRRVGVAEVLAVTRAAIAADPRALLCDDPGCRCAAAWRGAEPRPGA</sequence>
<dbReference type="InterPro" id="IPR003679">
    <property type="entry name" value="Amioglycoside_AcTrfase"/>
</dbReference>
<name>A0A1T5JD71_9MICO</name>
<comment type="catalytic activity">
    <reaction evidence="4">
        <text>a 2-deoxystreptamine antibiotic + acetyl-CoA = an N(3)-acetyl-2-deoxystreptamine antibiotic + CoA + H(+)</text>
        <dbReference type="Rhea" id="RHEA:12665"/>
        <dbReference type="ChEBI" id="CHEBI:15378"/>
        <dbReference type="ChEBI" id="CHEBI:57287"/>
        <dbReference type="ChEBI" id="CHEBI:57288"/>
        <dbReference type="ChEBI" id="CHEBI:57921"/>
        <dbReference type="ChEBI" id="CHEBI:77452"/>
        <dbReference type="EC" id="2.3.1.81"/>
    </reaction>
</comment>